<keyword evidence="1" id="KW-1133">Transmembrane helix</keyword>
<sequence length="106" mass="11492">MSDLDFFLTAAAAGASLYALLTLRGAARRLHYRDRPGFWRGALVLLAGVLAVLALLAVTFLTSLSSGWPLYLACLIAAVTAALTWWVDLEPARVVHAAQSRRHTSR</sequence>
<gene>
    <name evidence="2" type="ORF">GCM10008959_16420</name>
</gene>
<keyword evidence="1" id="KW-0812">Transmembrane</keyword>
<feature type="transmembrane region" description="Helical" evidence="1">
    <location>
        <begin position="38"/>
        <end position="62"/>
    </location>
</feature>
<evidence type="ECO:0000256" key="1">
    <source>
        <dbReference type="SAM" id="Phobius"/>
    </source>
</evidence>
<feature type="transmembrane region" description="Helical" evidence="1">
    <location>
        <begin position="6"/>
        <end position="26"/>
    </location>
</feature>
<keyword evidence="1" id="KW-0472">Membrane</keyword>
<feature type="transmembrane region" description="Helical" evidence="1">
    <location>
        <begin position="68"/>
        <end position="87"/>
    </location>
</feature>
<proteinExistence type="predicted"/>
<evidence type="ECO:0008006" key="4">
    <source>
        <dbReference type="Google" id="ProtNLM"/>
    </source>
</evidence>
<accession>A0ABQ2RTR2</accession>
<name>A0ABQ2RTR2_9DEIO</name>
<protein>
    <recommendedName>
        <fullName evidence="4">DUF3325 domain-containing protein</fullName>
    </recommendedName>
</protein>
<reference evidence="3" key="1">
    <citation type="journal article" date="2019" name="Int. J. Syst. Evol. Microbiol.">
        <title>The Global Catalogue of Microorganisms (GCM) 10K type strain sequencing project: providing services to taxonomists for standard genome sequencing and annotation.</title>
        <authorList>
            <consortium name="The Broad Institute Genomics Platform"/>
            <consortium name="The Broad Institute Genome Sequencing Center for Infectious Disease"/>
            <person name="Wu L."/>
            <person name="Ma J."/>
        </authorList>
    </citation>
    <scope>NUCLEOTIDE SEQUENCE [LARGE SCALE GENOMIC DNA]</scope>
    <source>
        <strain evidence="3">JCM 31404</strain>
    </source>
</reference>
<dbReference type="RefSeq" id="WP_189064498.1">
    <property type="nucleotide sequence ID" value="NZ_BMQM01000008.1"/>
</dbReference>
<evidence type="ECO:0000313" key="2">
    <source>
        <dbReference type="EMBL" id="GGR55474.1"/>
    </source>
</evidence>
<dbReference type="EMBL" id="BMQM01000008">
    <property type="protein sequence ID" value="GGR55474.1"/>
    <property type="molecule type" value="Genomic_DNA"/>
</dbReference>
<organism evidence="2 3">
    <name type="scientific">Deinococcus seoulensis</name>
    <dbReference type="NCBI Taxonomy" id="1837379"/>
    <lineage>
        <taxon>Bacteria</taxon>
        <taxon>Thermotogati</taxon>
        <taxon>Deinococcota</taxon>
        <taxon>Deinococci</taxon>
        <taxon>Deinococcales</taxon>
        <taxon>Deinococcaceae</taxon>
        <taxon>Deinococcus</taxon>
    </lineage>
</organism>
<comment type="caution">
    <text evidence="2">The sequence shown here is derived from an EMBL/GenBank/DDBJ whole genome shotgun (WGS) entry which is preliminary data.</text>
</comment>
<keyword evidence="3" id="KW-1185">Reference proteome</keyword>
<evidence type="ECO:0000313" key="3">
    <source>
        <dbReference type="Proteomes" id="UP000634308"/>
    </source>
</evidence>
<dbReference type="Proteomes" id="UP000634308">
    <property type="component" value="Unassembled WGS sequence"/>
</dbReference>